<dbReference type="Proteomes" id="UP001205105">
    <property type="component" value="Unassembled WGS sequence"/>
</dbReference>
<evidence type="ECO:0000256" key="6">
    <source>
        <dbReference type="ARBA" id="ARBA00022490"/>
    </source>
</evidence>
<dbReference type="Pfam" id="PF00156">
    <property type="entry name" value="Pribosyltran"/>
    <property type="match status" value="1"/>
</dbReference>
<protein>
    <recommendedName>
        <fullName evidence="5 13">Hypoxanthine phosphoribosyltransferase</fullName>
        <ecNumber evidence="5 13">2.4.2.8</ecNumber>
    </recommendedName>
</protein>
<evidence type="ECO:0000256" key="10">
    <source>
        <dbReference type="ARBA" id="ARBA00022726"/>
    </source>
</evidence>
<gene>
    <name evidence="15" type="ORF">COHA_008221</name>
</gene>
<evidence type="ECO:0000256" key="3">
    <source>
        <dbReference type="ARBA" id="ARBA00004669"/>
    </source>
</evidence>
<dbReference type="InterPro" id="IPR000836">
    <property type="entry name" value="PRTase_dom"/>
</dbReference>
<dbReference type="GO" id="GO:0004422">
    <property type="term" value="F:hypoxanthine phosphoribosyltransferase activity"/>
    <property type="evidence" value="ECO:0007669"/>
    <property type="project" value="InterPro"/>
</dbReference>
<evidence type="ECO:0000256" key="13">
    <source>
        <dbReference type="RuleBase" id="RU364099"/>
    </source>
</evidence>
<comment type="caution">
    <text evidence="15">The sequence shown here is derived from an EMBL/GenBank/DDBJ whole genome shotgun (WGS) entry which is preliminary data.</text>
</comment>
<dbReference type="GO" id="GO:0032263">
    <property type="term" value="P:GMP salvage"/>
    <property type="evidence" value="ECO:0007669"/>
    <property type="project" value="TreeGrafter"/>
</dbReference>
<evidence type="ECO:0000256" key="8">
    <source>
        <dbReference type="ARBA" id="ARBA00022679"/>
    </source>
</evidence>
<dbReference type="GO" id="GO:0000166">
    <property type="term" value="F:nucleotide binding"/>
    <property type="evidence" value="ECO:0007669"/>
    <property type="project" value="UniProtKB-KW"/>
</dbReference>
<organism evidence="15 16">
    <name type="scientific">Chlorella ohadii</name>
    <dbReference type="NCBI Taxonomy" id="2649997"/>
    <lineage>
        <taxon>Eukaryota</taxon>
        <taxon>Viridiplantae</taxon>
        <taxon>Chlorophyta</taxon>
        <taxon>core chlorophytes</taxon>
        <taxon>Trebouxiophyceae</taxon>
        <taxon>Chlorellales</taxon>
        <taxon>Chlorellaceae</taxon>
        <taxon>Chlorella clade</taxon>
        <taxon>Chlorella</taxon>
    </lineage>
</organism>
<dbReference type="SUPFAM" id="SSF53271">
    <property type="entry name" value="PRTase-like"/>
    <property type="match status" value="1"/>
</dbReference>
<dbReference type="EC" id="2.4.2.8" evidence="5 13"/>
<evidence type="ECO:0000256" key="7">
    <source>
        <dbReference type="ARBA" id="ARBA00022676"/>
    </source>
</evidence>
<sequence>MHACICTPRVPCAPSSALRTIDRRHSTLACWLMPPKQIAADYADRRPLIIGTLKGAVVFLSDLVRAVEPLPPGLELDFVKASSYGSSTISSGDVLLSVDMAGTADVAGRHILLVEDIVDTGRTAVALTQHYKQAGAASVRMVSFLSKPARRTTPYEPDYLCFEVPDKFVVGMGLDFNEQYRSLPYVGVLKPECYS</sequence>
<dbReference type="GO" id="GO:0032264">
    <property type="term" value="P:IMP salvage"/>
    <property type="evidence" value="ECO:0007669"/>
    <property type="project" value="TreeGrafter"/>
</dbReference>
<dbReference type="InterPro" id="IPR050408">
    <property type="entry name" value="HGPRT"/>
</dbReference>
<dbReference type="NCBIfam" id="TIGR01203">
    <property type="entry name" value="HGPRTase"/>
    <property type="match status" value="1"/>
</dbReference>
<dbReference type="InterPro" id="IPR029057">
    <property type="entry name" value="PRTase-like"/>
</dbReference>
<dbReference type="GO" id="GO:0006178">
    <property type="term" value="P:guanine salvage"/>
    <property type="evidence" value="ECO:0007669"/>
    <property type="project" value="TreeGrafter"/>
</dbReference>
<comment type="pathway">
    <text evidence="3 13">Purine metabolism; IMP biosynthesis via salvage pathway; IMP from hypoxanthine: step 1/1.</text>
</comment>
<evidence type="ECO:0000256" key="2">
    <source>
        <dbReference type="ARBA" id="ARBA00004496"/>
    </source>
</evidence>
<keyword evidence="10 13" id="KW-0660">Purine salvage</keyword>
<evidence type="ECO:0000313" key="16">
    <source>
        <dbReference type="Proteomes" id="UP001205105"/>
    </source>
</evidence>
<keyword evidence="8 13" id="KW-0808">Transferase</keyword>
<accession>A0AAD5DP56</accession>
<dbReference type="EMBL" id="JADXDR010000139">
    <property type="protein sequence ID" value="KAI7837914.1"/>
    <property type="molecule type" value="Genomic_DNA"/>
</dbReference>
<reference evidence="15" key="1">
    <citation type="submission" date="2020-11" db="EMBL/GenBank/DDBJ databases">
        <title>Chlorella ohadii genome sequencing and assembly.</title>
        <authorList>
            <person name="Murik O."/>
            <person name="Treves H."/>
            <person name="Kedem I."/>
            <person name="Shotland Y."/>
            <person name="Kaplan A."/>
        </authorList>
    </citation>
    <scope>NUCLEOTIDE SEQUENCE</scope>
    <source>
        <strain evidence="15">1</strain>
    </source>
</reference>
<comment type="similarity">
    <text evidence="4 13">Belongs to the purine/pyrimidine phosphoribosyltransferase family.</text>
</comment>
<dbReference type="GO" id="GO:0000287">
    <property type="term" value="F:magnesium ion binding"/>
    <property type="evidence" value="ECO:0007669"/>
    <property type="project" value="TreeGrafter"/>
</dbReference>
<comment type="cofactor">
    <cofactor evidence="1 13">
        <name>Mg(2+)</name>
        <dbReference type="ChEBI" id="CHEBI:18420"/>
    </cofactor>
</comment>
<dbReference type="InterPro" id="IPR005904">
    <property type="entry name" value="Hxn_phspho_trans"/>
</dbReference>
<evidence type="ECO:0000256" key="12">
    <source>
        <dbReference type="ARBA" id="ARBA00022842"/>
    </source>
</evidence>
<evidence type="ECO:0000256" key="5">
    <source>
        <dbReference type="ARBA" id="ARBA00011895"/>
    </source>
</evidence>
<keyword evidence="9 13" id="KW-0479">Metal-binding</keyword>
<dbReference type="GO" id="GO:0006166">
    <property type="term" value="P:purine ribonucleoside salvage"/>
    <property type="evidence" value="ECO:0007669"/>
    <property type="project" value="UniProtKB-KW"/>
</dbReference>
<dbReference type="GO" id="GO:0005829">
    <property type="term" value="C:cytosol"/>
    <property type="evidence" value="ECO:0007669"/>
    <property type="project" value="TreeGrafter"/>
</dbReference>
<keyword evidence="16" id="KW-1185">Reference proteome</keyword>
<evidence type="ECO:0000256" key="9">
    <source>
        <dbReference type="ARBA" id="ARBA00022723"/>
    </source>
</evidence>
<evidence type="ECO:0000259" key="14">
    <source>
        <dbReference type="Pfam" id="PF00156"/>
    </source>
</evidence>
<dbReference type="Gene3D" id="3.40.50.2020">
    <property type="match status" value="1"/>
</dbReference>
<evidence type="ECO:0000256" key="1">
    <source>
        <dbReference type="ARBA" id="ARBA00001946"/>
    </source>
</evidence>
<evidence type="ECO:0000256" key="4">
    <source>
        <dbReference type="ARBA" id="ARBA00008391"/>
    </source>
</evidence>
<dbReference type="CDD" id="cd06223">
    <property type="entry name" value="PRTases_typeI"/>
    <property type="match status" value="1"/>
</dbReference>
<keyword evidence="6 13" id="KW-0963">Cytoplasm</keyword>
<dbReference type="PANTHER" id="PTHR43340:SF1">
    <property type="entry name" value="HYPOXANTHINE PHOSPHORIBOSYLTRANSFERASE"/>
    <property type="match status" value="1"/>
</dbReference>
<keyword evidence="11 13" id="KW-0547">Nucleotide-binding</keyword>
<keyword evidence="7 13" id="KW-0328">Glycosyltransferase</keyword>
<evidence type="ECO:0000313" key="15">
    <source>
        <dbReference type="EMBL" id="KAI7837914.1"/>
    </source>
</evidence>
<name>A0AAD5DP56_9CHLO</name>
<dbReference type="GO" id="GO:0046100">
    <property type="term" value="P:hypoxanthine metabolic process"/>
    <property type="evidence" value="ECO:0007669"/>
    <property type="project" value="TreeGrafter"/>
</dbReference>
<dbReference type="PANTHER" id="PTHR43340">
    <property type="entry name" value="HYPOXANTHINE-GUANINE PHOSPHORIBOSYLTRANSFERASE"/>
    <property type="match status" value="1"/>
</dbReference>
<feature type="domain" description="Phosphoribosyltransferase" evidence="14">
    <location>
        <begin position="37"/>
        <end position="176"/>
    </location>
</feature>
<comment type="catalytic activity">
    <reaction evidence="13">
        <text>IMP + diphosphate = hypoxanthine + 5-phospho-alpha-D-ribose 1-diphosphate</text>
        <dbReference type="Rhea" id="RHEA:17973"/>
        <dbReference type="ChEBI" id="CHEBI:17368"/>
        <dbReference type="ChEBI" id="CHEBI:33019"/>
        <dbReference type="ChEBI" id="CHEBI:58017"/>
        <dbReference type="ChEBI" id="CHEBI:58053"/>
        <dbReference type="EC" id="2.4.2.8"/>
    </reaction>
</comment>
<proteinExistence type="inferred from homology"/>
<dbReference type="AlphaFoldDB" id="A0AAD5DP56"/>
<comment type="subcellular location">
    <subcellularLocation>
        <location evidence="2 13">Cytoplasm</location>
    </subcellularLocation>
</comment>
<keyword evidence="12 13" id="KW-0460">Magnesium</keyword>
<evidence type="ECO:0000256" key="11">
    <source>
        <dbReference type="ARBA" id="ARBA00022741"/>
    </source>
</evidence>